<feature type="domain" description="G-protein coupled receptors family 1 profile" evidence="11">
    <location>
        <begin position="41"/>
        <end position="290"/>
    </location>
</feature>
<evidence type="ECO:0000313" key="13">
    <source>
        <dbReference type="RefSeq" id="XP_007444421.1"/>
    </source>
</evidence>
<evidence type="ECO:0000256" key="3">
    <source>
        <dbReference type="ARBA" id="ARBA00022606"/>
    </source>
</evidence>
<evidence type="ECO:0000256" key="8">
    <source>
        <dbReference type="ARBA" id="ARBA00023224"/>
    </source>
</evidence>
<proteinExistence type="inferred from homology"/>
<keyword evidence="8 9" id="KW-0807">Transducer</keyword>
<dbReference type="SUPFAM" id="SSF81321">
    <property type="entry name" value="Family A G protein-coupled receptor-like"/>
    <property type="match status" value="1"/>
</dbReference>
<feature type="transmembrane region" description="Helical" evidence="10">
    <location>
        <begin position="92"/>
        <end position="120"/>
    </location>
</feature>
<feature type="transmembrane region" description="Helical" evidence="10">
    <location>
        <begin position="140"/>
        <end position="164"/>
    </location>
</feature>
<feature type="transmembrane region" description="Helical" evidence="10">
    <location>
        <begin position="204"/>
        <end position="226"/>
    </location>
</feature>
<keyword evidence="9" id="KW-0297">G-protein coupled receptor</keyword>
<dbReference type="Proteomes" id="UP000695026">
    <property type="component" value="Unplaced"/>
</dbReference>
<reference evidence="13" key="1">
    <citation type="submission" date="2025-08" db="UniProtKB">
        <authorList>
            <consortium name="RefSeq"/>
        </authorList>
    </citation>
    <scope>IDENTIFICATION</scope>
    <source>
        <tissue evidence="13">Liver</tissue>
    </source>
</reference>
<keyword evidence="2 10" id="KW-1003">Cell membrane</keyword>
<keyword evidence="12" id="KW-1185">Reference proteome</keyword>
<keyword evidence="6 10" id="KW-1133">Transmembrane helix</keyword>
<organism evidence="12 13">
    <name type="scientific">Python bivittatus</name>
    <name type="common">Burmese python</name>
    <name type="synonym">Python molurus bivittatus</name>
    <dbReference type="NCBI Taxonomy" id="176946"/>
    <lineage>
        <taxon>Eukaryota</taxon>
        <taxon>Metazoa</taxon>
        <taxon>Chordata</taxon>
        <taxon>Craniata</taxon>
        <taxon>Vertebrata</taxon>
        <taxon>Euteleostomi</taxon>
        <taxon>Lepidosauria</taxon>
        <taxon>Squamata</taxon>
        <taxon>Bifurcata</taxon>
        <taxon>Unidentata</taxon>
        <taxon>Episquamata</taxon>
        <taxon>Toxicofera</taxon>
        <taxon>Serpentes</taxon>
        <taxon>Henophidia</taxon>
        <taxon>Pythonidae</taxon>
        <taxon>Python</taxon>
    </lineage>
</organism>
<keyword evidence="4 9" id="KW-0812">Transmembrane</keyword>
<evidence type="ECO:0000256" key="1">
    <source>
        <dbReference type="ARBA" id="ARBA00004651"/>
    </source>
</evidence>
<comment type="subcellular location">
    <subcellularLocation>
        <location evidence="1 10">Cell membrane</location>
        <topology evidence="1 10">Multi-pass membrane protein</topology>
    </subcellularLocation>
</comment>
<keyword evidence="5 10" id="KW-0552">Olfaction</keyword>
<evidence type="ECO:0000256" key="2">
    <source>
        <dbReference type="ARBA" id="ARBA00022475"/>
    </source>
</evidence>
<dbReference type="Gene3D" id="1.20.1070.10">
    <property type="entry name" value="Rhodopsin 7-helix transmembrane proteins"/>
    <property type="match status" value="1"/>
</dbReference>
<keyword evidence="3 10" id="KW-0716">Sensory transduction</keyword>
<evidence type="ECO:0000259" key="11">
    <source>
        <dbReference type="PROSITE" id="PS50262"/>
    </source>
</evidence>
<gene>
    <name evidence="13" type="primary">LOC103052343</name>
</gene>
<dbReference type="PRINTS" id="PR00245">
    <property type="entry name" value="OLFACTORYR"/>
</dbReference>
<dbReference type="AlphaFoldDB" id="A0A9F2RE83"/>
<dbReference type="RefSeq" id="XP_007444421.1">
    <property type="nucleotide sequence ID" value="XM_007444359.1"/>
</dbReference>
<dbReference type="OMA" id="QMEFILI"/>
<evidence type="ECO:0000256" key="9">
    <source>
        <dbReference type="RuleBase" id="RU000688"/>
    </source>
</evidence>
<dbReference type="GeneID" id="103052343"/>
<dbReference type="InterPro" id="IPR000276">
    <property type="entry name" value="GPCR_Rhodpsn"/>
</dbReference>
<evidence type="ECO:0000256" key="4">
    <source>
        <dbReference type="ARBA" id="ARBA00022692"/>
    </source>
</evidence>
<evidence type="ECO:0000256" key="10">
    <source>
        <dbReference type="RuleBase" id="RU363047"/>
    </source>
</evidence>
<dbReference type="InterPro" id="IPR017452">
    <property type="entry name" value="GPCR_Rhodpsn_7TM"/>
</dbReference>
<keyword evidence="9" id="KW-0675">Receptor</keyword>
<feature type="transmembrane region" description="Helical" evidence="10">
    <location>
        <begin position="61"/>
        <end position="86"/>
    </location>
</feature>
<keyword evidence="7 10" id="KW-0472">Membrane</keyword>
<dbReference type="KEGG" id="pbi:103052343"/>
<accession>A0A9F2RE83</accession>
<dbReference type="PROSITE" id="PS50262">
    <property type="entry name" value="G_PROTEIN_RECEP_F1_2"/>
    <property type="match status" value="1"/>
</dbReference>
<dbReference type="GO" id="GO:0004930">
    <property type="term" value="F:G protein-coupled receptor activity"/>
    <property type="evidence" value="ECO:0007669"/>
    <property type="project" value="UniProtKB-KW"/>
</dbReference>
<comment type="similarity">
    <text evidence="9">Belongs to the G-protein coupled receptor 1 family.</text>
</comment>
<evidence type="ECO:0000256" key="7">
    <source>
        <dbReference type="ARBA" id="ARBA00023136"/>
    </source>
</evidence>
<evidence type="ECO:0000256" key="6">
    <source>
        <dbReference type="ARBA" id="ARBA00022989"/>
    </source>
</evidence>
<evidence type="ECO:0000256" key="5">
    <source>
        <dbReference type="ARBA" id="ARBA00022725"/>
    </source>
</evidence>
<feature type="transmembrane region" description="Helical" evidence="10">
    <location>
        <begin position="272"/>
        <end position="292"/>
    </location>
</feature>
<feature type="transmembrane region" description="Helical" evidence="10">
    <location>
        <begin position="26"/>
        <end position="49"/>
    </location>
</feature>
<dbReference type="InterPro" id="IPR000725">
    <property type="entry name" value="Olfact_rcpt"/>
</dbReference>
<dbReference type="PRINTS" id="PR00237">
    <property type="entry name" value="GPCRRHODOPSN"/>
</dbReference>
<feature type="transmembrane region" description="Helical" evidence="10">
    <location>
        <begin position="238"/>
        <end position="260"/>
    </location>
</feature>
<dbReference type="Pfam" id="PF13853">
    <property type="entry name" value="7tm_4"/>
    <property type="match status" value="1"/>
</dbReference>
<dbReference type="OrthoDB" id="6147321at2759"/>
<name>A0A9F2RE83_PYTBI</name>
<dbReference type="FunFam" id="1.20.1070.10:FF:000001">
    <property type="entry name" value="Olfactory receptor"/>
    <property type="match status" value="1"/>
</dbReference>
<evidence type="ECO:0000313" key="12">
    <source>
        <dbReference type="Proteomes" id="UP000695026"/>
    </source>
</evidence>
<dbReference type="GO" id="GO:0005886">
    <property type="term" value="C:plasma membrane"/>
    <property type="evidence" value="ECO:0007669"/>
    <property type="project" value="UniProtKB-SubCell"/>
</dbReference>
<dbReference type="GO" id="GO:0004984">
    <property type="term" value="F:olfactory receptor activity"/>
    <property type="evidence" value="ECO:0007669"/>
    <property type="project" value="InterPro"/>
</dbReference>
<sequence length="314" mass="35728">MNRRNKTFQMEFILIGFSNMPNAELLLFPLVLVMYIVTVSGNILIIVIVTIDSALQSSMYFFLRNLSFIEICFTLDTVPKMLISLLQKDKSISFLGCAIQMFGFFYFGCIECFLLAAMSYDRYVAICKPLHYRTIMNRGFCQKLVGGTWVIGIPASLLQAAWIFSFPFCGLKEVNHFFCDVPPVLKLVCADTYLFEIQSTTSTFLFIIFPFVLILISYIRIIITILSMSSAQGQQKAFSTCSAHLIVVTLFYGSGSIVYLKPKSSYSPEVKKMLSLFYTVLIPMLNPIVYTLRNSEVKEALRRILGWKMFSQAT</sequence>
<dbReference type="PROSITE" id="PS00237">
    <property type="entry name" value="G_PROTEIN_RECEP_F1_1"/>
    <property type="match status" value="1"/>
</dbReference>
<dbReference type="PANTHER" id="PTHR26453">
    <property type="entry name" value="OLFACTORY RECEPTOR"/>
    <property type="match status" value="1"/>
</dbReference>
<dbReference type="CDD" id="cd15225">
    <property type="entry name" value="7tmA_OR10A-like"/>
    <property type="match status" value="1"/>
</dbReference>
<protein>
    <recommendedName>
        <fullName evidence="10">Olfactory receptor</fullName>
    </recommendedName>
</protein>